<dbReference type="AlphaFoldDB" id="A0A816KFF3"/>
<dbReference type="EMBL" id="CAJNRE010000015">
    <property type="protein sequence ID" value="CAF1903112.1"/>
    <property type="molecule type" value="Genomic_DNA"/>
</dbReference>
<evidence type="ECO:0000313" key="3">
    <source>
        <dbReference type="EMBL" id="CAF2184343.1"/>
    </source>
</evidence>
<reference evidence="1" key="1">
    <citation type="submission" date="2021-02" db="EMBL/GenBank/DDBJ databases">
        <authorList>
            <person name="Nowell W R."/>
        </authorList>
    </citation>
    <scope>NUCLEOTIDE SEQUENCE</scope>
</reference>
<comment type="caution">
    <text evidence="1">The sequence shown here is derived from an EMBL/GenBank/DDBJ whole genome shotgun (WGS) entry which is preliminary data.</text>
</comment>
<dbReference type="Proteomes" id="UP000663856">
    <property type="component" value="Unassembled WGS sequence"/>
</dbReference>
<accession>A0A816KFF3</accession>
<name>A0A816KFF3_9BILA</name>
<gene>
    <name evidence="1" type="ORF">MBJ925_LOCUS241</name>
    <name evidence="2" type="ORF">WKI299_LOCUS2361</name>
    <name evidence="3" type="ORF">XDN619_LOCUS31926</name>
</gene>
<evidence type="ECO:0000313" key="1">
    <source>
        <dbReference type="EMBL" id="CAF1903112.1"/>
    </source>
</evidence>
<sequence>MSSHFPVVDLTLDKCSFAQRQVHRKRSKNRERRLLGERILGTAGILQHSYNTALHELDATVLELSKKIDGLDNFCYDQQIHLQHMSDRVRESRDAPEKIDIALTWLTHGVQLIHEYRQKQLVELLPDN</sequence>
<dbReference type="EMBL" id="CAJNRG010015879">
    <property type="protein sequence ID" value="CAF2184343.1"/>
    <property type="molecule type" value="Genomic_DNA"/>
</dbReference>
<evidence type="ECO:0000313" key="2">
    <source>
        <dbReference type="EMBL" id="CAF1949925.1"/>
    </source>
</evidence>
<proteinExistence type="predicted"/>
<dbReference type="EMBL" id="CAJNRF010000246">
    <property type="protein sequence ID" value="CAF1949925.1"/>
    <property type="molecule type" value="Genomic_DNA"/>
</dbReference>
<dbReference type="Proteomes" id="UP000663824">
    <property type="component" value="Unassembled WGS sequence"/>
</dbReference>
<dbReference type="Proteomes" id="UP000663887">
    <property type="component" value="Unassembled WGS sequence"/>
</dbReference>
<organism evidence="1 4">
    <name type="scientific">Rotaria magnacalcarata</name>
    <dbReference type="NCBI Taxonomy" id="392030"/>
    <lineage>
        <taxon>Eukaryota</taxon>
        <taxon>Metazoa</taxon>
        <taxon>Spiralia</taxon>
        <taxon>Gnathifera</taxon>
        <taxon>Rotifera</taxon>
        <taxon>Eurotatoria</taxon>
        <taxon>Bdelloidea</taxon>
        <taxon>Philodinida</taxon>
        <taxon>Philodinidae</taxon>
        <taxon>Rotaria</taxon>
    </lineage>
</organism>
<evidence type="ECO:0000313" key="4">
    <source>
        <dbReference type="Proteomes" id="UP000663824"/>
    </source>
</evidence>
<protein>
    <submittedName>
        <fullName evidence="1">Uncharacterized protein</fullName>
    </submittedName>
</protein>